<dbReference type="GeneID" id="10505960"/>
<sequence>MKIIYLIIIYLYFGMLVKATYIFNETNIPSYITVSNYKIKSVDTNKMDLFKDYVEKSLSNSYYVFQYNNTHKMVFISESHRFEIKKKAGRFVTGWFLTNYDIQHSLVCQNEGYTSDLVFPLVSPKTINNENIVESSSYNSDTFKAFGSVGTSKIGIGLGYEHSWGQSFSRTVKMDKWSVISSMSNDETSLFSFYQSFPWAIKKGNGPHNFNDFASQSFDSQGKSTISEMSYTFHADVFVPFITNSQCVGVLNTVITPTMGLIMDKVLHLKSMTYTYQQTMAK</sequence>
<reference evidence="2" key="1">
    <citation type="journal article" date="2011" name="Genome Biol.">
        <title>Comparative genomics of the social amoebae Dictyostelium discoideum and Dictyostelium purpureum.</title>
        <authorList>
            <consortium name="US DOE Joint Genome Institute (JGI-PGF)"/>
            <person name="Sucgang R."/>
            <person name="Kuo A."/>
            <person name="Tian X."/>
            <person name="Salerno W."/>
            <person name="Parikh A."/>
            <person name="Feasley C.L."/>
            <person name="Dalin E."/>
            <person name="Tu H."/>
            <person name="Huang E."/>
            <person name="Barry K."/>
            <person name="Lindquist E."/>
            <person name="Shapiro H."/>
            <person name="Bruce D."/>
            <person name="Schmutz J."/>
            <person name="Salamov A."/>
            <person name="Fey P."/>
            <person name="Gaudet P."/>
            <person name="Anjard C."/>
            <person name="Babu M.M."/>
            <person name="Basu S."/>
            <person name="Bushmanova Y."/>
            <person name="van der Wel H."/>
            <person name="Katoh-Kurasawa M."/>
            <person name="Dinh C."/>
            <person name="Coutinho P.M."/>
            <person name="Saito T."/>
            <person name="Elias M."/>
            <person name="Schaap P."/>
            <person name="Kay R.R."/>
            <person name="Henrissat B."/>
            <person name="Eichinger L."/>
            <person name="Rivero F."/>
            <person name="Putnam N.H."/>
            <person name="West C.M."/>
            <person name="Loomis W.F."/>
            <person name="Chisholm R.L."/>
            <person name="Shaulsky G."/>
            <person name="Strassmann J.E."/>
            <person name="Queller D.C."/>
            <person name="Kuspa A."/>
            <person name="Grigoriev I.V."/>
        </authorList>
    </citation>
    <scope>NUCLEOTIDE SEQUENCE [LARGE SCALE GENOMIC DNA]</scope>
    <source>
        <strain evidence="2">QSDP1</strain>
    </source>
</reference>
<name>F0ZXS4_DICPU</name>
<evidence type="ECO:0000313" key="1">
    <source>
        <dbReference type="EMBL" id="EGC31264.1"/>
    </source>
</evidence>
<dbReference type="VEuPathDB" id="AmoebaDB:DICPUDRAFT_92823"/>
<keyword evidence="2" id="KW-1185">Reference proteome</keyword>
<dbReference type="Proteomes" id="UP000001064">
    <property type="component" value="Unassembled WGS sequence"/>
</dbReference>
<dbReference type="EMBL" id="GL871265">
    <property type="protein sequence ID" value="EGC31264.1"/>
    <property type="molecule type" value="Genomic_DNA"/>
</dbReference>
<evidence type="ECO:0000313" key="2">
    <source>
        <dbReference type="Proteomes" id="UP000001064"/>
    </source>
</evidence>
<dbReference type="KEGG" id="dpp:DICPUDRAFT_92823"/>
<dbReference type="RefSeq" id="XP_003292209.1">
    <property type="nucleotide sequence ID" value="XM_003292161.1"/>
</dbReference>
<accession>F0ZXS4</accession>
<dbReference type="AlphaFoldDB" id="F0ZXS4"/>
<gene>
    <name evidence="1" type="ORF">DICPUDRAFT_92823</name>
</gene>
<protein>
    <submittedName>
        <fullName evidence="1">Expressed protein</fullName>
    </submittedName>
</protein>
<organism evidence="1 2">
    <name type="scientific">Dictyostelium purpureum</name>
    <name type="common">Slime mold</name>
    <dbReference type="NCBI Taxonomy" id="5786"/>
    <lineage>
        <taxon>Eukaryota</taxon>
        <taxon>Amoebozoa</taxon>
        <taxon>Evosea</taxon>
        <taxon>Eumycetozoa</taxon>
        <taxon>Dictyostelia</taxon>
        <taxon>Dictyosteliales</taxon>
        <taxon>Dictyosteliaceae</taxon>
        <taxon>Dictyostelium</taxon>
    </lineage>
</organism>
<dbReference type="InParanoid" id="F0ZXS4"/>
<proteinExistence type="predicted"/>